<protein>
    <submittedName>
        <fullName evidence="2">Uncharacterized protein</fullName>
    </submittedName>
</protein>
<gene>
    <name evidence="2" type="ORF">BD311DRAFT_867383</name>
</gene>
<reference evidence="2" key="1">
    <citation type="submission" date="2019-01" db="EMBL/GenBank/DDBJ databases">
        <title>Draft genome sequences of three monokaryotic isolates of the white-rot basidiomycete fungus Dichomitus squalens.</title>
        <authorList>
            <consortium name="DOE Joint Genome Institute"/>
            <person name="Lopez S.C."/>
            <person name="Andreopoulos B."/>
            <person name="Pangilinan J."/>
            <person name="Lipzen A."/>
            <person name="Riley R."/>
            <person name="Ahrendt S."/>
            <person name="Ng V."/>
            <person name="Barry K."/>
            <person name="Daum C."/>
            <person name="Grigoriev I.V."/>
            <person name="Hilden K.S."/>
            <person name="Makela M.R."/>
            <person name="de Vries R.P."/>
        </authorList>
    </citation>
    <scope>NUCLEOTIDE SEQUENCE [LARGE SCALE GENOMIC DNA]</scope>
    <source>
        <strain evidence="2">OM18370.1</strain>
    </source>
</reference>
<accession>A0A4Q9NJ62</accession>
<feature type="region of interest" description="Disordered" evidence="1">
    <location>
        <begin position="1"/>
        <end position="37"/>
    </location>
</feature>
<organism evidence="2">
    <name type="scientific">Dichomitus squalens</name>
    <dbReference type="NCBI Taxonomy" id="114155"/>
    <lineage>
        <taxon>Eukaryota</taxon>
        <taxon>Fungi</taxon>
        <taxon>Dikarya</taxon>
        <taxon>Basidiomycota</taxon>
        <taxon>Agaricomycotina</taxon>
        <taxon>Agaricomycetes</taxon>
        <taxon>Polyporales</taxon>
        <taxon>Polyporaceae</taxon>
        <taxon>Dichomitus</taxon>
    </lineage>
</organism>
<sequence length="243" mass="27215">MPRSSLPLTPPNSSPARPPRSSAHQSHGSGFEPSSARPQAFYKGDEYLMEVLPGWKPMTEAELHQDIKYHFPEANDGNIQEYIDDMNQCVEEVKRLGGVRAIGVKPRRGDWDLFSVRIPDSDYTIRMWNGGMEAYNQFCLDFYDHRRDVPVNLPSGFSLGPSPVNMQGVFGMAGPLVSWEQAMGIRSADIPAGEEKWSVPEGTYLVVRRADRPGQDFTFAVPRRPTPQAAIAQPVFGRPAWRP</sequence>
<dbReference type="EMBL" id="ML143459">
    <property type="protein sequence ID" value="TBU25543.1"/>
    <property type="molecule type" value="Genomic_DNA"/>
</dbReference>
<proteinExistence type="predicted"/>
<evidence type="ECO:0000313" key="2">
    <source>
        <dbReference type="EMBL" id="TBU25543.1"/>
    </source>
</evidence>
<dbReference type="Proteomes" id="UP000292957">
    <property type="component" value="Unassembled WGS sequence"/>
</dbReference>
<name>A0A4Q9NJ62_9APHY</name>
<dbReference type="AlphaFoldDB" id="A0A4Q9NJ62"/>
<feature type="compositionally biased region" description="Pro residues" evidence="1">
    <location>
        <begin position="8"/>
        <end position="18"/>
    </location>
</feature>
<evidence type="ECO:0000256" key="1">
    <source>
        <dbReference type="SAM" id="MobiDB-lite"/>
    </source>
</evidence>
<dbReference type="OrthoDB" id="2800028at2759"/>